<dbReference type="STRING" id="1073996.SAMN05444271_1052"/>
<dbReference type="NCBIfam" id="TIGR03168">
    <property type="entry name" value="1-PFK"/>
    <property type="match status" value="1"/>
</dbReference>
<dbReference type="InterPro" id="IPR017583">
    <property type="entry name" value="Tagatose/fructose_Pkinase"/>
</dbReference>
<dbReference type="GO" id="GO:0008443">
    <property type="term" value="F:phosphofructokinase activity"/>
    <property type="evidence" value="ECO:0007669"/>
    <property type="project" value="TreeGrafter"/>
</dbReference>
<dbReference type="AlphaFoldDB" id="A0A1H6SBC7"/>
<dbReference type="KEGG" id="hae:halTADL_3285"/>
<evidence type="ECO:0000313" key="7">
    <source>
        <dbReference type="EMBL" id="SEI65438.1"/>
    </source>
</evidence>
<gene>
    <name evidence="7" type="ORF">SAMN05444271_1052</name>
</gene>
<evidence type="ECO:0000256" key="1">
    <source>
        <dbReference type="ARBA" id="ARBA00010688"/>
    </source>
</evidence>
<organism evidence="7 8">
    <name type="scientific">Halohasta litchfieldiae</name>
    <dbReference type="NCBI Taxonomy" id="1073996"/>
    <lineage>
        <taxon>Archaea</taxon>
        <taxon>Methanobacteriati</taxon>
        <taxon>Methanobacteriota</taxon>
        <taxon>Stenosarchaea group</taxon>
        <taxon>Halobacteria</taxon>
        <taxon>Halobacteriales</taxon>
        <taxon>Haloferacaceae</taxon>
        <taxon>Halohasta</taxon>
    </lineage>
</organism>
<keyword evidence="8" id="KW-1185">Reference proteome</keyword>
<evidence type="ECO:0000256" key="2">
    <source>
        <dbReference type="ARBA" id="ARBA00022679"/>
    </source>
</evidence>
<dbReference type="GeneID" id="35004051"/>
<accession>A0A2H4Q6N8</accession>
<keyword evidence="2" id="KW-0808">Transferase</keyword>
<keyword evidence="5" id="KW-0067">ATP-binding</keyword>
<dbReference type="Gene3D" id="3.40.1190.20">
    <property type="match status" value="1"/>
</dbReference>
<dbReference type="CDD" id="cd01164">
    <property type="entry name" value="FruK_PfkB_like"/>
    <property type="match status" value="1"/>
</dbReference>
<accession>A0A1H6SBC7</accession>
<dbReference type="InterPro" id="IPR002173">
    <property type="entry name" value="Carboh/pur_kinase_PfkB_CS"/>
</dbReference>
<reference evidence="7 8" key="1">
    <citation type="submission" date="2016-10" db="EMBL/GenBank/DDBJ databases">
        <authorList>
            <person name="de Groot N.N."/>
        </authorList>
    </citation>
    <scope>NUCLEOTIDE SEQUENCE [LARGE SCALE GENOMIC DNA]</scope>
    <source>
        <strain evidence="7 8">DSM 22187</strain>
    </source>
</reference>
<keyword evidence="4 7" id="KW-0418">Kinase</keyword>
<evidence type="ECO:0000313" key="8">
    <source>
        <dbReference type="Proteomes" id="UP000198888"/>
    </source>
</evidence>
<dbReference type="RefSeq" id="WP_089671305.1">
    <property type="nucleotide sequence ID" value="NZ_CP024845.1"/>
</dbReference>
<evidence type="ECO:0000259" key="6">
    <source>
        <dbReference type="Pfam" id="PF00294"/>
    </source>
</evidence>
<dbReference type="OrthoDB" id="199813at2157"/>
<dbReference type="NCBIfam" id="NF041320">
    <property type="entry name" value="pfkB_Halo"/>
    <property type="match status" value="1"/>
</dbReference>
<comment type="similarity">
    <text evidence="1">Belongs to the carbohydrate kinase PfkB family.</text>
</comment>
<evidence type="ECO:0000256" key="3">
    <source>
        <dbReference type="ARBA" id="ARBA00022741"/>
    </source>
</evidence>
<evidence type="ECO:0000256" key="4">
    <source>
        <dbReference type="ARBA" id="ARBA00022777"/>
    </source>
</evidence>
<dbReference type="SUPFAM" id="SSF53613">
    <property type="entry name" value="Ribokinase-like"/>
    <property type="match status" value="1"/>
</dbReference>
<proteinExistence type="inferred from homology"/>
<protein>
    <submittedName>
        <fullName evidence="7">Fructose-1-phosphate kinase</fullName>
    </submittedName>
</protein>
<dbReference type="PROSITE" id="PS00584">
    <property type="entry name" value="PFKB_KINASES_2"/>
    <property type="match status" value="1"/>
</dbReference>
<name>A0A1H6SBC7_9EURY</name>
<dbReference type="Proteomes" id="UP000198888">
    <property type="component" value="Unassembled WGS sequence"/>
</dbReference>
<dbReference type="InterPro" id="IPR011611">
    <property type="entry name" value="PfkB_dom"/>
</dbReference>
<dbReference type="Pfam" id="PF00294">
    <property type="entry name" value="PfkB"/>
    <property type="match status" value="1"/>
</dbReference>
<keyword evidence="3" id="KW-0547">Nucleotide-binding</keyword>
<evidence type="ECO:0000256" key="5">
    <source>
        <dbReference type="ARBA" id="ARBA00022840"/>
    </source>
</evidence>
<dbReference type="PANTHER" id="PTHR46566:SF2">
    <property type="entry name" value="ATP-DEPENDENT 6-PHOSPHOFRUCTOKINASE ISOZYME 2"/>
    <property type="match status" value="1"/>
</dbReference>
<dbReference type="InterPro" id="IPR054902">
    <property type="entry name" value="pfkB_Halo"/>
</dbReference>
<dbReference type="PIRSF" id="PIRSF000535">
    <property type="entry name" value="1PFK/6PFK/LacC"/>
    <property type="match status" value="1"/>
</dbReference>
<dbReference type="GO" id="GO:0005524">
    <property type="term" value="F:ATP binding"/>
    <property type="evidence" value="ECO:0007669"/>
    <property type="project" value="UniProtKB-KW"/>
</dbReference>
<dbReference type="GO" id="GO:0005829">
    <property type="term" value="C:cytosol"/>
    <property type="evidence" value="ECO:0007669"/>
    <property type="project" value="TreeGrafter"/>
</dbReference>
<sequence>MIVTVTLNPAVDHTIQVEAMPDPETVARTDTARFDAGGKGINVAQYLVGLDAETVATGLLGDFLRDYIRRELDADGLATEFVEIEGQTRLNTTILDPDSEYKINHTGPTVDRTAVDAVIDVIQTYEPSMVLVGGSLPPGLDYHAIDRIADAGDWATSVDVGGEILAQLEAEYALCKPNRTELAAATGASVDSLEDCLTAAEQLRESGFERVVTSLGSDGALVVSEADCLHAAALDVDVADTVGAGDAMLSGFLLELSRGNDAWSCLRRGIAVASRIVTVPGTRMPPFDDLDEAAQRVEITEQTVPSSD</sequence>
<dbReference type="EMBL" id="FNYR01000005">
    <property type="protein sequence ID" value="SEI65438.1"/>
    <property type="molecule type" value="Genomic_DNA"/>
</dbReference>
<dbReference type="PANTHER" id="PTHR46566">
    <property type="entry name" value="1-PHOSPHOFRUCTOKINASE-RELATED"/>
    <property type="match status" value="1"/>
</dbReference>
<dbReference type="InterPro" id="IPR029056">
    <property type="entry name" value="Ribokinase-like"/>
</dbReference>
<feature type="domain" description="Carbohydrate kinase PfkB" evidence="6">
    <location>
        <begin position="6"/>
        <end position="284"/>
    </location>
</feature>